<dbReference type="PANTHER" id="PTHR43047:SF72">
    <property type="entry name" value="OSMOSENSING HISTIDINE PROTEIN KINASE SLN1"/>
    <property type="match status" value="1"/>
</dbReference>
<feature type="modified residue" description="4-aspartylphosphate" evidence="8">
    <location>
        <position position="765"/>
    </location>
</feature>
<gene>
    <name evidence="14" type="ORF">SAMN06295987_101183</name>
</gene>
<evidence type="ECO:0000313" key="15">
    <source>
        <dbReference type="Proteomes" id="UP000190989"/>
    </source>
</evidence>
<keyword evidence="3 8" id="KW-0597">Phosphoprotein</keyword>
<dbReference type="PANTHER" id="PTHR43047">
    <property type="entry name" value="TWO-COMPONENT HISTIDINE PROTEIN KINASE"/>
    <property type="match status" value="1"/>
</dbReference>
<feature type="transmembrane region" description="Helical" evidence="9">
    <location>
        <begin position="20"/>
        <end position="39"/>
    </location>
</feature>
<dbReference type="FunFam" id="1.10.287.130:FF:000001">
    <property type="entry name" value="Two-component sensor histidine kinase"/>
    <property type="match status" value="1"/>
</dbReference>
<dbReference type="SMART" id="SM00091">
    <property type="entry name" value="PAS"/>
    <property type="match status" value="1"/>
</dbReference>
<dbReference type="Gene3D" id="3.40.50.2300">
    <property type="match status" value="2"/>
</dbReference>
<evidence type="ECO:0000256" key="4">
    <source>
        <dbReference type="ARBA" id="ARBA00022679"/>
    </source>
</evidence>
<evidence type="ECO:0000256" key="3">
    <source>
        <dbReference type="ARBA" id="ARBA00022553"/>
    </source>
</evidence>
<evidence type="ECO:0000256" key="1">
    <source>
        <dbReference type="ARBA" id="ARBA00000085"/>
    </source>
</evidence>
<feature type="transmembrane region" description="Helical" evidence="9">
    <location>
        <begin position="197"/>
        <end position="217"/>
    </location>
</feature>
<evidence type="ECO:0000256" key="7">
    <source>
        <dbReference type="ARBA" id="ARBA00023136"/>
    </source>
</evidence>
<accession>A0A1U6GS45</accession>
<name>A0A1U6GS45_9SPHN</name>
<dbReference type="Pfam" id="PF05227">
    <property type="entry name" value="CHASE3"/>
    <property type="match status" value="1"/>
</dbReference>
<dbReference type="Gene3D" id="3.30.565.10">
    <property type="entry name" value="Histidine kinase-like ATPase, C-terminal domain"/>
    <property type="match status" value="1"/>
</dbReference>
<dbReference type="InterPro" id="IPR001789">
    <property type="entry name" value="Sig_transdc_resp-reg_receiver"/>
</dbReference>
<keyword evidence="9" id="KW-0812">Transmembrane</keyword>
<evidence type="ECO:0000259" key="11">
    <source>
        <dbReference type="PROSITE" id="PS50110"/>
    </source>
</evidence>
<dbReference type="Proteomes" id="UP000190989">
    <property type="component" value="Unassembled WGS sequence"/>
</dbReference>
<dbReference type="InterPro" id="IPR004358">
    <property type="entry name" value="Sig_transdc_His_kin-like_C"/>
</dbReference>
<keyword evidence="15" id="KW-1185">Reference proteome</keyword>
<dbReference type="AlphaFoldDB" id="A0A1U6GS45"/>
<dbReference type="CDD" id="cd00156">
    <property type="entry name" value="REC"/>
    <property type="match status" value="1"/>
</dbReference>
<evidence type="ECO:0000256" key="5">
    <source>
        <dbReference type="ARBA" id="ARBA00022777"/>
    </source>
</evidence>
<dbReference type="Pfam" id="PF13426">
    <property type="entry name" value="PAS_9"/>
    <property type="match status" value="1"/>
</dbReference>
<dbReference type="GO" id="GO:0005886">
    <property type="term" value="C:plasma membrane"/>
    <property type="evidence" value="ECO:0007669"/>
    <property type="project" value="TreeGrafter"/>
</dbReference>
<dbReference type="SUPFAM" id="SSF47384">
    <property type="entry name" value="Homodimeric domain of signal transducing histidine kinase"/>
    <property type="match status" value="1"/>
</dbReference>
<dbReference type="SMART" id="SM00387">
    <property type="entry name" value="HATPase_c"/>
    <property type="match status" value="1"/>
</dbReference>
<dbReference type="InterPro" id="IPR005467">
    <property type="entry name" value="His_kinase_dom"/>
</dbReference>
<proteinExistence type="predicted"/>
<keyword evidence="7 9" id="KW-0472">Membrane</keyword>
<evidence type="ECO:0000256" key="9">
    <source>
        <dbReference type="SAM" id="Phobius"/>
    </source>
</evidence>
<dbReference type="PROSITE" id="PS50109">
    <property type="entry name" value="HIS_KIN"/>
    <property type="match status" value="1"/>
</dbReference>
<dbReference type="InterPro" id="IPR036097">
    <property type="entry name" value="HisK_dim/P_sf"/>
</dbReference>
<dbReference type="InterPro" id="IPR000014">
    <property type="entry name" value="PAS"/>
</dbReference>
<keyword evidence="6" id="KW-0902">Two-component regulatory system</keyword>
<dbReference type="FunFam" id="3.30.565.10:FF:000006">
    <property type="entry name" value="Sensor histidine kinase WalK"/>
    <property type="match status" value="1"/>
</dbReference>
<evidence type="ECO:0000259" key="12">
    <source>
        <dbReference type="PROSITE" id="PS50112"/>
    </source>
</evidence>
<feature type="domain" description="PAS" evidence="12">
    <location>
        <begin position="240"/>
        <end position="275"/>
    </location>
</feature>
<evidence type="ECO:0000256" key="6">
    <source>
        <dbReference type="ARBA" id="ARBA00023012"/>
    </source>
</evidence>
<evidence type="ECO:0000256" key="8">
    <source>
        <dbReference type="PROSITE-ProRule" id="PRU00169"/>
    </source>
</evidence>
<dbReference type="GO" id="GO:0000155">
    <property type="term" value="F:phosphorelay sensor kinase activity"/>
    <property type="evidence" value="ECO:0007669"/>
    <property type="project" value="InterPro"/>
</dbReference>
<evidence type="ECO:0000256" key="2">
    <source>
        <dbReference type="ARBA" id="ARBA00012438"/>
    </source>
</evidence>
<feature type="domain" description="Response regulatory" evidence="11">
    <location>
        <begin position="593"/>
        <end position="708"/>
    </location>
</feature>
<dbReference type="CDD" id="cd00082">
    <property type="entry name" value="HisKA"/>
    <property type="match status" value="1"/>
</dbReference>
<feature type="domain" description="PAC" evidence="13">
    <location>
        <begin position="309"/>
        <end position="359"/>
    </location>
</feature>
<dbReference type="SUPFAM" id="SSF52172">
    <property type="entry name" value="CheY-like"/>
    <property type="match status" value="2"/>
</dbReference>
<dbReference type="Pfam" id="PF00512">
    <property type="entry name" value="HisKA"/>
    <property type="match status" value="1"/>
</dbReference>
<dbReference type="NCBIfam" id="TIGR00229">
    <property type="entry name" value="sensory_box"/>
    <property type="match status" value="1"/>
</dbReference>
<evidence type="ECO:0000259" key="10">
    <source>
        <dbReference type="PROSITE" id="PS50109"/>
    </source>
</evidence>
<dbReference type="InterPro" id="IPR007891">
    <property type="entry name" value="CHASE3"/>
</dbReference>
<dbReference type="EC" id="2.7.13.3" evidence="2"/>
<keyword evidence="9" id="KW-1133">Transmembrane helix</keyword>
<dbReference type="EMBL" id="FVZE01000001">
    <property type="protein sequence ID" value="SLJ86304.1"/>
    <property type="molecule type" value="Genomic_DNA"/>
</dbReference>
<dbReference type="SMART" id="SM00388">
    <property type="entry name" value="HisKA"/>
    <property type="match status" value="1"/>
</dbReference>
<dbReference type="InterPro" id="IPR003661">
    <property type="entry name" value="HisK_dim/P_dom"/>
</dbReference>
<keyword evidence="4" id="KW-0808">Transferase</keyword>
<dbReference type="PROSITE" id="PS50112">
    <property type="entry name" value="PAS"/>
    <property type="match status" value="1"/>
</dbReference>
<dbReference type="InterPro" id="IPR011006">
    <property type="entry name" value="CheY-like_superfamily"/>
</dbReference>
<dbReference type="CDD" id="cd00130">
    <property type="entry name" value="PAS"/>
    <property type="match status" value="1"/>
</dbReference>
<dbReference type="GO" id="GO:0009927">
    <property type="term" value="F:histidine phosphotransfer kinase activity"/>
    <property type="evidence" value="ECO:0007669"/>
    <property type="project" value="TreeGrafter"/>
</dbReference>
<dbReference type="InterPro" id="IPR003594">
    <property type="entry name" value="HATPase_dom"/>
</dbReference>
<dbReference type="PROSITE" id="PS50110">
    <property type="entry name" value="RESPONSE_REGULATORY"/>
    <property type="match status" value="2"/>
</dbReference>
<keyword evidence="5" id="KW-0418">Kinase</keyword>
<dbReference type="InterPro" id="IPR000700">
    <property type="entry name" value="PAS-assoc_C"/>
</dbReference>
<dbReference type="SMART" id="SM00086">
    <property type="entry name" value="PAC"/>
    <property type="match status" value="1"/>
</dbReference>
<feature type="domain" description="Response regulatory" evidence="11">
    <location>
        <begin position="717"/>
        <end position="827"/>
    </location>
</feature>
<protein>
    <recommendedName>
        <fullName evidence="2">histidine kinase</fullName>
        <ecNumber evidence="2">2.7.13.3</ecNumber>
    </recommendedName>
</protein>
<dbReference type="SMART" id="SM00448">
    <property type="entry name" value="REC"/>
    <property type="match status" value="2"/>
</dbReference>
<feature type="domain" description="Histidine kinase" evidence="10">
    <location>
        <begin position="363"/>
        <end position="582"/>
    </location>
</feature>
<dbReference type="SUPFAM" id="SSF55874">
    <property type="entry name" value="ATPase domain of HSP90 chaperone/DNA topoisomerase II/histidine kinase"/>
    <property type="match status" value="1"/>
</dbReference>
<dbReference type="InterPro" id="IPR035965">
    <property type="entry name" value="PAS-like_dom_sf"/>
</dbReference>
<evidence type="ECO:0000259" key="13">
    <source>
        <dbReference type="PROSITE" id="PS50113"/>
    </source>
</evidence>
<dbReference type="InterPro" id="IPR036890">
    <property type="entry name" value="HATPase_C_sf"/>
</dbReference>
<organism evidence="14 15">
    <name type="scientific">Novosphingobium mathurense</name>
    <dbReference type="NCBI Taxonomy" id="428990"/>
    <lineage>
        <taxon>Bacteria</taxon>
        <taxon>Pseudomonadati</taxon>
        <taxon>Pseudomonadota</taxon>
        <taxon>Alphaproteobacteria</taxon>
        <taxon>Sphingomonadales</taxon>
        <taxon>Sphingomonadaceae</taxon>
        <taxon>Novosphingobium</taxon>
    </lineage>
</organism>
<dbReference type="Gene3D" id="3.30.450.20">
    <property type="entry name" value="PAS domain"/>
    <property type="match status" value="1"/>
</dbReference>
<feature type="modified residue" description="4-aspartylphosphate" evidence="8">
    <location>
        <position position="642"/>
    </location>
</feature>
<dbReference type="STRING" id="428990.SAMN06295987_101183"/>
<dbReference type="Pfam" id="PF02518">
    <property type="entry name" value="HATPase_c"/>
    <property type="match status" value="1"/>
</dbReference>
<dbReference type="CDD" id="cd19410">
    <property type="entry name" value="HK9-like_sensor"/>
    <property type="match status" value="1"/>
</dbReference>
<dbReference type="PRINTS" id="PR00344">
    <property type="entry name" value="BCTRLSENSOR"/>
</dbReference>
<dbReference type="Pfam" id="PF00072">
    <property type="entry name" value="Response_reg"/>
    <property type="match status" value="1"/>
</dbReference>
<reference evidence="15" key="1">
    <citation type="submission" date="2017-02" db="EMBL/GenBank/DDBJ databases">
        <authorList>
            <person name="Varghese N."/>
            <person name="Submissions S."/>
        </authorList>
    </citation>
    <scope>NUCLEOTIDE SEQUENCE [LARGE SCALE GENOMIC DNA]</scope>
    <source>
        <strain evidence="15">SM117</strain>
    </source>
</reference>
<dbReference type="Gene3D" id="1.10.287.130">
    <property type="match status" value="1"/>
</dbReference>
<comment type="catalytic activity">
    <reaction evidence="1">
        <text>ATP + protein L-histidine = ADP + protein N-phospho-L-histidine.</text>
        <dbReference type="EC" id="2.7.13.3"/>
    </reaction>
</comment>
<dbReference type="CDD" id="cd00075">
    <property type="entry name" value="HATPase"/>
    <property type="match status" value="1"/>
</dbReference>
<dbReference type="InterPro" id="IPR001610">
    <property type="entry name" value="PAC"/>
</dbReference>
<dbReference type="SUPFAM" id="SSF55785">
    <property type="entry name" value="PYP-like sensor domain (PAS domain)"/>
    <property type="match status" value="1"/>
</dbReference>
<dbReference type="RefSeq" id="WP_079729200.1">
    <property type="nucleotide sequence ID" value="NZ_FVZE01000001.1"/>
</dbReference>
<sequence length="838" mass="90087">MKASLSASVAARRESWRQRIAKIIALIVPLLIGGVALLLQEQVQTTDRLAAAEAETQEKRNLILSVFSAHQDIETGGRGYVLTGDPEFLQPFDKGTRELGRIEPALRRAFAGQPEDLTELAAISELSHDKREFTDRIISLQQAGDNAGAVALIRNKGGKRLMDGIRSHITSLLKRENDRLTEVSARSQQAISALRQVTFSLLFLLLALLIIAGIAILRTLRAREQALIQLEDVSLRRQAVLENAMDGILTLNPSGSIETTNAATTRLFGYREVELDRRDVGMLFASQPAIGEFARELREMHLSSDGAGTAREIVGRRKDGTEFPIEIALSAMVLNEGLRYVAVIRDITERKRVEQLKSEFVSTVSHELRTPLTSIAGSLGLLSGGAAGELGERAGRLISIAQSNANRLVRLINDILDIEKMESGRMPFHNSELDLSAALATSIEENRSFSDGYGVKLALQAPQVPVWVRADADRLAQVFANLMSNAIKFSPNGGTVSVTVSPGARYHRVSFTDEGHGIPEEFRSRIFGKFAQADSSDTRQKGGTGLGLSIVREIVQRLGGKVSFDSQLNKGTSFHVDLPALHDGPGRGTPGQEAGLLVCGNGAASAFTEALRRAGYTVSLVGNVQAVRAALASSNYDGIVVDMGLSVGAGIEIIRMVRETARHSGTPILALGGKTGSRELEGDAALVLDWLRKPIEVGRLIDSVDAASRVLDGARPRILHLEDDPDIARIVTEALDGRANVVAVDSLAAARRELASNRFDLAILDLTLTDGDGSALLPDLRRDGEPLLPVVIFSAQDADPETAGSVDACLTKARTPIGALVAIVESLTSPTRTQETVA</sequence>
<dbReference type="PROSITE" id="PS50113">
    <property type="entry name" value="PAC"/>
    <property type="match status" value="1"/>
</dbReference>
<evidence type="ECO:0000313" key="14">
    <source>
        <dbReference type="EMBL" id="SLJ86304.1"/>
    </source>
</evidence>